<dbReference type="InterPro" id="IPR050194">
    <property type="entry name" value="Glycosyltransferase_grp1"/>
</dbReference>
<dbReference type="Pfam" id="PF13579">
    <property type="entry name" value="Glyco_trans_4_4"/>
    <property type="match status" value="1"/>
</dbReference>
<dbReference type="PANTHER" id="PTHR45947:SF3">
    <property type="entry name" value="SULFOQUINOVOSYL TRANSFERASE SQD2"/>
    <property type="match status" value="1"/>
</dbReference>
<evidence type="ECO:0000313" key="3">
    <source>
        <dbReference type="EMBL" id="TDP82317.1"/>
    </source>
</evidence>
<gene>
    <name evidence="3" type="ORF">EDD54_3584</name>
</gene>
<evidence type="ECO:0000259" key="1">
    <source>
        <dbReference type="Pfam" id="PF00534"/>
    </source>
</evidence>
<comment type="caution">
    <text evidence="3">The sequence shown here is derived from an EMBL/GenBank/DDBJ whole genome shotgun (WGS) entry which is preliminary data.</text>
</comment>
<feature type="domain" description="Glycosyltransferase subfamily 4-like N-terminal" evidence="2">
    <location>
        <begin position="76"/>
        <end position="185"/>
    </location>
</feature>
<dbReference type="PANTHER" id="PTHR45947">
    <property type="entry name" value="SULFOQUINOVOSYL TRANSFERASE SQD2"/>
    <property type="match status" value="1"/>
</dbReference>
<organism evidence="3 4">
    <name type="scientific">Oharaeibacter diazotrophicus</name>
    <dbReference type="NCBI Taxonomy" id="1920512"/>
    <lineage>
        <taxon>Bacteria</taxon>
        <taxon>Pseudomonadati</taxon>
        <taxon>Pseudomonadota</taxon>
        <taxon>Alphaproteobacteria</taxon>
        <taxon>Hyphomicrobiales</taxon>
        <taxon>Pleomorphomonadaceae</taxon>
        <taxon>Oharaeibacter</taxon>
    </lineage>
</organism>
<evidence type="ECO:0000259" key="2">
    <source>
        <dbReference type="Pfam" id="PF13579"/>
    </source>
</evidence>
<dbReference type="Proteomes" id="UP000294547">
    <property type="component" value="Unassembled WGS sequence"/>
</dbReference>
<dbReference type="CDD" id="cd03801">
    <property type="entry name" value="GT4_PimA-like"/>
    <property type="match status" value="1"/>
</dbReference>
<reference evidence="3 4" key="1">
    <citation type="submission" date="2019-03" db="EMBL/GenBank/DDBJ databases">
        <title>Genomic Encyclopedia of Type Strains, Phase IV (KMG-IV): sequencing the most valuable type-strain genomes for metagenomic binning, comparative biology and taxonomic classification.</title>
        <authorList>
            <person name="Goeker M."/>
        </authorList>
    </citation>
    <scope>NUCLEOTIDE SEQUENCE [LARGE SCALE GENOMIC DNA]</scope>
    <source>
        <strain evidence="3 4">DSM 102969</strain>
    </source>
</reference>
<proteinExistence type="predicted"/>
<name>A0A4R6R9M9_9HYPH</name>
<sequence length="403" mass="43926">MTARMRIAIVFSHPVQYFVPLFRLLAKEPDVELKLFFATKVGIRPVVDPGFGVPVVWSIPLTDGYDHEFLPRADEIDSVGFRQVYNPGVGRALAAFRPDAVILHGYALPTMLKGLAWCRLHRIPALMIADSSADQVPPGLRRWIKYRIVPRLLACYAGLLLWGERSEDYFAGFGYPRARLHRVPNLMDESFWAARAARAEIRAAFRAEHGLAEEDFVVMASGKLQPHKRVADTVEALARPAVATAARRTVLVVAGDGVERGALEALAAARGVDVRFLGFVNLDRLPQVYAAADAFVHASEFEPFGVVMAEAAALGLPLIVSDRVGAVGATATARPDENTLLYPCGDADALAATIARLRDDEALRTRFAAASDRISADHDGRRSVAAVKRAVRQAIGRDGAEAR</sequence>
<feature type="domain" description="Glycosyl transferase family 1" evidence="1">
    <location>
        <begin position="203"/>
        <end position="370"/>
    </location>
</feature>
<accession>A0A4R6R9M9</accession>
<dbReference type="InterPro" id="IPR028098">
    <property type="entry name" value="Glyco_trans_4-like_N"/>
</dbReference>
<dbReference type="Gene3D" id="3.40.50.2000">
    <property type="entry name" value="Glycogen Phosphorylase B"/>
    <property type="match status" value="2"/>
</dbReference>
<protein>
    <submittedName>
        <fullName evidence="3">Glycosyltransferase involved in cell wall biosynthesis</fullName>
    </submittedName>
</protein>
<keyword evidence="3" id="KW-0808">Transferase</keyword>
<dbReference type="EMBL" id="SNXY01000010">
    <property type="protein sequence ID" value="TDP82317.1"/>
    <property type="molecule type" value="Genomic_DNA"/>
</dbReference>
<dbReference type="OrthoDB" id="9781738at2"/>
<dbReference type="Pfam" id="PF00534">
    <property type="entry name" value="Glycos_transf_1"/>
    <property type="match status" value="1"/>
</dbReference>
<dbReference type="InterPro" id="IPR001296">
    <property type="entry name" value="Glyco_trans_1"/>
</dbReference>
<evidence type="ECO:0000313" key="4">
    <source>
        <dbReference type="Proteomes" id="UP000294547"/>
    </source>
</evidence>
<dbReference type="SUPFAM" id="SSF53756">
    <property type="entry name" value="UDP-Glycosyltransferase/glycogen phosphorylase"/>
    <property type="match status" value="1"/>
</dbReference>
<dbReference type="GO" id="GO:0016758">
    <property type="term" value="F:hexosyltransferase activity"/>
    <property type="evidence" value="ECO:0007669"/>
    <property type="project" value="TreeGrafter"/>
</dbReference>
<dbReference type="RefSeq" id="WP_126539559.1">
    <property type="nucleotide sequence ID" value="NZ_BSPM01000007.1"/>
</dbReference>
<dbReference type="AlphaFoldDB" id="A0A4R6R9M9"/>
<keyword evidence="4" id="KW-1185">Reference proteome</keyword>